<dbReference type="Proteomes" id="UP000199280">
    <property type="component" value="Unassembled WGS sequence"/>
</dbReference>
<dbReference type="InterPro" id="IPR028978">
    <property type="entry name" value="Chorismate_lyase_/UTRA_dom_sf"/>
</dbReference>
<evidence type="ECO:0000313" key="6">
    <source>
        <dbReference type="EMBL" id="CZQ89789.1"/>
    </source>
</evidence>
<name>A0A143YG01_9LACT</name>
<dbReference type="RefSeq" id="WP_068621836.1">
    <property type="nucleotide sequence ID" value="NZ_FJNB01000004.1"/>
</dbReference>
<dbReference type="SMART" id="SM00345">
    <property type="entry name" value="HTH_GNTR"/>
    <property type="match status" value="1"/>
</dbReference>
<evidence type="ECO:0000256" key="1">
    <source>
        <dbReference type="ARBA" id="ARBA00022491"/>
    </source>
</evidence>
<dbReference type="Gene3D" id="1.10.10.10">
    <property type="entry name" value="Winged helix-like DNA-binding domain superfamily/Winged helix DNA-binding domain"/>
    <property type="match status" value="1"/>
</dbReference>
<feature type="domain" description="HTH gntR-type" evidence="5">
    <location>
        <begin position="1"/>
        <end position="69"/>
    </location>
</feature>
<reference evidence="6 8" key="1">
    <citation type="submission" date="2016-02" db="EMBL/GenBank/DDBJ databases">
        <authorList>
            <person name="Wen L."/>
            <person name="He K."/>
            <person name="Yang H."/>
        </authorList>
    </citation>
    <scope>NUCLEOTIDE SEQUENCE [LARGE SCALE GENOMIC DNA]</scope>
    <source>
        <strain evidence="6">Trichococcus_R210</strain>
    </source>
</reference>
<dbReference type="PRINTS" id="PR00035">
    <property type="entry name" value="HTHGNTR"/>
</dbReference>
<evidence type="ECO:0000256" key="3">
    <source>
        <dbReference type="ARBA" id="ARBA00023125"/>
    </source>
</evidence>
<evidence type="ECO:0000256" key="4">
    <source>
        <dbReference type="ARBA" id="ARBA00023163"/>
    </source>
</evidence>
<dbReference type="OrthoDB" id="9815017at2"/>
<protein>
    <submittedName>
        <fullName evidence="7">GntR family transcriptional regulator</fullName>
    </submittedName>
    <submittedName>
        <fullName evidence="6">Transcription regulator hth gntr</fullName>
    </submittedName>
</protein>
<dbReference type="GO" id="GO:0045892">
    <property type="term" value="P:negative regulation of DNA-templated transcription"/>
    <property type="evidence" value="ECO:0007669"/>
    <property type="project" value="TreeGrafter"/>
</dbReference>
<dbReference type="EMBL" id="FJNB01000004">
    <property type="protein sequence ID" value="CZQ89789.1"/>
    <property type="molecule type" value="Genomic_DNA"/>
</dbReference>
<dbReference type="EMBL" id="FNYT01000004">
    <property type="protein sequence ID" value="SEI82495.1"/>
    <property type="molecule type" value="Genomic_DNA"/>
</dbReference>
<keyword evidence="1" id="KW-0678">Repressor</keyword>
<evidence type="ECO:0000313" key="7">
    <source>
        <dbReference type="EMBL" id="SEI82495.1"/>
    </source>
</evidence>
<gene>
    <name evidence="7" type="ORF">SAMN05216375_10430</name>
    <name evidence="6" type="ORF">TR210_827</name>
</gene>
<dbReference type="Pfam" id="PF00392">
    <property type="entry name" value="GntR"/>
    <property type="match status" value="1"/>
</dbReference>
<organism evidence="6 8">
    <name type="scientific">Trichococcus ilyis</name>
    <dbReference type="NCBI Taxonomy" id="640938"/>
    <lineage>
        <taxon>Bacteria</taxon>
        <taxon>Bacillati</taxon>
        <taxon>Bacillota</taxon>
        <taxon>Bacilli</taxon>
        <taxon>Lactobacillales</taxon>
        <taxon>Carnobacteriaceae</taxon>
        <taxon>Trichococcus</taxon>
    </lineage>
</organism>
<keyword evidence="3" id="KW-0238">DNA-binding</keyword>
<dbReference type="GO" id="GO:0003700">
    <property type="term" value="F:DNA-binding transcription factor activity"/>
    <property type="evidence" value="ECO:0007669"/>
    <property type="project" value="InterPro"/>
</dbReference>
<evidence type="ECO:0000259" key="5">
    <source>
        <dbReference type="PROSITE" id="PS50949"/>
    </source>
</evidence>
<keyword evidence="2" id="KW-0805">Transcription regulation</keyword>
<sequence length="237" mass="27423">MKKYEEIADELRRRIAEGEYAEDEMLPDQIALAEEFGVSRMTLKKAIDMIAMEGLIFRKRGVGTFVIKSALWNSGDSKADEYAGLSKQFPNKTVKSKIIHFAILFPPKNIQSLLMLEDNQPVYHLQRLRIIDDKPYILENTYFVAGLVKDLTEDIIHRSIYDHIRDTLKLKIGGAYRKIHADRSNELDCQELICDEHTPILEVEQVVYLTNGTPFEYSTSRSRFDTRSYTITDIIKQ</sequence>
<dbReference type="InterPro" id="IPR036388">
    <property type="entry name" value="WH-like_DNA-bd_sf"/>
</dbReference>
<dbReference type="FunFam" id="3.40.1410.10:FF:000008">
    <property type="entry name" value="Transcriptional regulator, GntR family"/>
    <property type="match status" value="1"/>
</dbReference>
<keyword evidence="4" id="KW-0804">Transcription</keyword>
<dbReference type="InterPro" id="IPR000524">
    <property type="entry name" value="Tscrpt_reg_HTH_GntR"/>
</dbReference>
<proteinExistence type="predicted"/>
<dbReference type="Proteomes" id="UP000076878">
    <property type="component" value="Unassembled WGS sequence"/>
</dbReference>
<dbReference type="Pfam" id="PF07702">
    <property type="entry name" value="UTRA"/>
    <property type="match status" value="1"/>
</dbReference>
<reference evidence="7 9" key="2">
    <citation type="submission" date="2016-10" db="EMBL/GenBank/DDBJ databases">
        <authorList>
            <person name="Varghese N."/>
            <person name="Submissions S."/>
        </authorList>
    </citation>
    <scope>NUCLEOTIDE SEQUENCE [LARGE SCALE GENOMIC DNA]</scope>
    <source>
        <strain evidence="7 9">DSM 22150</strain>
    </source>
</reference>
<evidence type="ECO:0000313" key="9">
    <source>
        <dbReference type="Proteomes" id="UP000199280"/>
    </source>
</evidence>
<dbReference type="CDD" id="cd07377">
    <property type="entry name" value="WHTH_GntR"/>
    <property type="match status" value="1"/>
</dbReference>
<evidence type="ECO:0000256" key="2">
    <source>
        <dbReference type="ARBA" id="ARBA00023015"/>
    </source>
</evidence>
<dbReference type="InterPro" id="IPR036390">
    <property type="entry name" value="WH_DNA-bd_sf"/>
</dbReference>
<dbReference type="AlphaFoldDB" id="A0A143YG01"/>
<dbReference type="SMART" id="SM00866">
    <property type="entry name" value="UTRA"/>
    <property type="match status" value="1"/>
</dbReference>
<keyword evidence="9" id="KW-1185">Reference proteome</keyword>
<evidence type="ECO:0000313" key="8">
    <source>
        <dbReference type="Proteomes" id="UP000076878"/>
    </source>
</evidence>
<dbReference type="SUPFAM" id="SSF64288">
    <property type="entry name" value="Chorismate lyase-like"/>
    <property type="match status" value="1"/>
</dbReference>
<dbReference type="PROSITE" id="PS50949">
    <property type="entry name" value="HTH_GNTR"/>
    <property type="match status" value="1"/>
</dbReference>
<dbReference type="Gene3D" id="3.40.1410.10">
    <property type="entry name" value="Chorismate lyase-like"/>
    <property type="match status" value="1"/>
</dbReference>
<dbReference type="STRING" id="640938.TR210_827"/>
<dbReference type="GO" id="GO:0003677">
    <property type="term" value="F:DNA binding"/>
    <property type="evidence" value="ECO:0007669"/>
    <property type="project" value="UniProtKB-KW"/>
</dbReference>
<dbReference type="PANTHER" id="PTHR44846:SF5">
    <property type="entry name" value="HTH-TYPE TRANSCRIPTIONAL REGULATOR GMUR"/>
    <property type="match status" value="1"/>
</dbReference>
<accession>A0A143YG01</accession>
<dbReference type="PANTHER" id="PTHR44846">
    <property type="entry name" value="MANNOSYL-D-GLYCERATE TRANSPORT/METABOLISM SYSTEM REPRESSOR MNGR-RELATED"/>
    <property type="match status" value="1"/>
</dbReference>
<dbReference type="InterPro" id="IPR050679">
    <property type="entry name" value="Bact_HTH_transcr_reg"/>
</dbReference>
<dbReference type="InterPro" id="IPR011663">
    <property type="entry name" value="UTRA"/>
</dbReference>
<dbReference type="SUPFAM" id="SSF46785">
    <property type="entry name" value="Winged helix' DNA-binding domain"/>
    <property type="match status" value="1"/>
</dbReference>